<comment type="similarity">
    <text evidence="1">Belongs to the BolA/IbaG family.</text>
</comment>
<dbReference type="PIRSF" id="PIRSF003113">
    <property type="entry name" value="BolA"/>
    <property type="match status" value="1"/>
</dbReference>
<evidence type="ECO:0000256" key="1">
    <source>
        <dbReference type="RuleBase" id="RU003860"/>
    </source>
</evidence>
<evidence type="ECO:0000313" key="2">
    <source>
        <dbReference type="EMBL" id="GAJ28976.1"/>
    </source>
</evidence>
<dbReference type="GO" id="GO:0051301">
    <property type="term" value="P:cell division"/>
    <property type="evidence" value="ECO:0007669"/>
    <property type="project" value="UniProtKB-KW"/>
</dbReference>
<dbReference type="AlphaFoldDB" id="A0A023D595"/>
<keyword evidence="2" id="KW-0132">Cell division</keyword>
<evidence type="ECO:0000313" key="3">
    <source>
        <dbReference type="Proteomes" id="UP000019760"/>
    </source>
</evidence>
<dbReference type="PANTHER" id="PTHR46230">
    <property type="match status" value="1"/>
</dbReference>
<keyword evidence="2" id="KW-0131">Cell cycle</keyword>
<organism evidence="2 3">
    <name type="scientific">Acidomonas methanolica NBRC 104435</name>
    <dbReference type="NCBI Taxonomy" id="1231351"/>
    <lineage>
        <taxon>Bacteria</taxon>
        <taxon>Pseudomonadati</taxon>
        <taxon>Pseudomonadota</taxon>
        <taxon>Alphaproteobacteria</taxon>
        <taxon>Acetobacterales</taxon>
        <taxon>Acetobacteraceae</taxon>
        <taxon>Acidomonas</taxon>
    </lineage>
</organism>
<dbReference type="OrthoDB" id="9811118at2"/>
<dbReference type="Pfam" id="PF01722">
    <property type="entry name" value="BolA"/>
    <property type="match status" value="1"/>
</dbReference>
<dbReference type="SUPFAM" id="SSF82657">
    <property type="entry name" value="BolA-like"/>
    <property type="match status" value="1"/>
</dbReference>
<gene>
    <name evidence="2" type="ORF">Amme_041_010</name>
</gene>
<protein>
    <submittedName>
        <fullName evidence="2">Stress response and cell division protein BolA</fullName>
    </submittedName>
</protein>
<proteinExistence type="inferred from homology"/>
<dbReference type="PANTHER" id="PTHR46230:SF7">
    <property type="entry name" value="BOLA-LIKE PROTEIN 1"/>
    <property type="match status" value="1"/>
</dbReference>
<dbReference type="RefSeq" id="WP_042058230.1">
    <property type="nucleotide sequence ID" value="NZ_BAND01000041.1"/>
</dbReference>
<reference evidence="2 3" key="2">
    <citation type="journal article" date="2014" name="FEMS Microbiol. Lett.">
        <title>Draft genomic DNA sequence of the facultatively methylotrophic bacterium Acidomonas methanolica type strain MB58.</title>
        <authorList>
            <person name="Higashiura N."/>
            <person name="Hadano H."/>
            <person name="Hirakawa H."/>
            <person name="Matsutani M."/>
            <person name="Takabe S."/>
            <person name="Matsushita K."/>
            <person name="Azuma Y."/>
        </authorList>
    </citation>
    <scope>NUCLEOTIDE SEQUENCE [LARGE SCALE GENOMIC DNA]</scope>
    <source>
        <strain evidence="2 3">MB58</strain>
    </source>
</reference>
<reference evidence="3" key="1">
    <citation type="journal article" date="2014" name="FEMS Microbiol. Lett.">
        <title>Draft Genomic DNA Sequence of the Facultatively Methylotrophic Bacterium Acidomonas methanolica type strain MB58.</title>
        <authorList>
            <person name="Higashiura N."/>
            <person name="Hadano H."/>
            <person name="Hirakawa H."/>
            <person name="Matsutani M."/>
            <person name="Takabe S."/>
            <person name="Matsushita K."/>
            <person name="Azuma Y."/>
        </authorList>
    </citation>
    <scope>NUCLEOTIDE SEQUENCE [LARGE SCALE GENOMIC DNA]</scope>
    <source>
        <strain evidence="3">MB58</strain>
    </source>
</reference>
<dbReference type="InterPro" id="IPR002634">
    <property type="entry name" value="BolA"/>
</dbReference>
<keyword evidence="3" id="KW-1185">Reference proteome</keyword>
<dbReference type="GO" id="GO:0016226">
    <property type="term" value="P:iron-sulfur cluster assembly"/>
    <property type="evidence" value="ECO:0007669"/>
    <property type="project" value="TreeGrafter"/>
</dbReference>
<dbReference type="InterPro" id="IPR036065">
    <property type="entry name" value="BolA-like_sf"/>
</dbReference>
<dbReference type="Proteomes" id="UP000019760">
    <property type="component" value="Unassembled WGS sequence"/>
</dbReference>
<name>A0A023D595_ACIMT</name>
<accession>A0A023D595</accession>
<dbReference type="EMBL" id="BAND01000041">
    <property type="protein sequence ID" value="GAJ28976.1"/>
    <property type="molecule type" value="Genomic_DNA"/>
</dbReference>
<comment type="caution">
    <text evidence="2">The sequence shown here is derived from an EMBL/GenBank/DDBJ whole genome shotgun (WGS) entry which is preliminary data.</text>
</comment>
<sequence>MVSETRAERIGRRLKAEFAPETLEIRDESARHAHHASARELGGAGETHFNIAMASARFKGLSRVQRHRLVHEALADEFAGGLHALSLVLSERA</sequence>
<dbReference type="Gene3D" id="3.30.300.90">
    <property type="entry name" value="BolA-like"/>
    <property type="match status" value="1"/>
</dbReference>